<gene>
    <name evidence="4" type="ORF">SBRCBS47491_006724</name>
</gene>
<keyword evidence="2" id="KW-0496">Mitochondrion</keyword>
<accession>A0ABP0C8N0</accession>
<dbReference type="InterPro" id="IPR018828">
    <property type="entry name" value="RRG7"/>
</dbReference>
<reference evidence="4 5" key="1">
    <citation type="submission" date="2024-01" db="EMBL/GenBank/DDBJ databases">
        <authorList>
            <person name="Allen C."/>
            <person name="Tagirdzhanova G."/>
        </authorList>
    </citation>
    <scope>NUCLEOTIDE SEQUENCE [LARGE SCALE GENOMIC DNA]</scope>
</reference>
<keyword evidence="5" id="KW-1185">Reference proteome</keyword>
<dbReference type="EMBL" id="CAWUHC010000068">
    <property type="protein sequence ID" value="CAK7227896.1"/>
    <property type="molecule type" value="Genomic_DNA"/>
</dbReference>
<dbReference type="Proteomes" id="UP001642406">
    <property type="component" value="Unassembled WGS sequence"/>
</dbReference>
<protein>
    <submittedName>
        <fullName evidence="4">Uncharacterized protein</fullName>
    </submittedName>
</protein>
<feature type="compositionally biased region" description="Low complexity" evidence="3">
    <location>
        <begin position="39"/>
        <end position="48"/>
    </location>
</feature>
<evidence type="ECO:0000313" key="4">
    <source>
        <dbReference type="EMBL" id="CAK7227896.1"/>
    </source>
</evidence>
<evidence type="ECO:0000256" key="2">
    <source>
        <dbReference type="ARBA" id="ARBA00023128"/>
    </source>
</evidence>
<name>A0ABP0C8N0_9PEZI</name>
<organism evidence="4 5">
    <name type="scientific">Sporothrix bragantina</name>
    <dbReference type="NCBI Taxonomy" id="671064"/>
    <lineage>
        <taxon>Eukaryota</taxon>
        <taxon>Fungi</taxon>
        <taxon>Dikarya</taxon>
        <taxon>Ascomycota</taxon>
        <taxon>Pezizomycotina</taxon>
        <taxon>Sordariomycetes</taxon>
        <taxon>Sordariomycetidae</taxon>
        <taxon>Ophiostomatales</taxon>
        <taxon>Ophiostomataceae</taxon>
        <taxon>Sporothrix</taxon>
    </lineage>
</organism>
<dbReference type="PANTHER" id="PTHR28133">
    <property type="entry name" value="REQUIRED FOR RESPIRATORY GROWTH PROTEIN 7, MITOCHONDRIAL"/>
    <property type="match status" value="1"/>
</dbReference>
<sequence>MAAVWRYGRAVFYAGRSSQANALAVSRPWRASISPLTRSQSSKSSASSSPPPPPPHSPSPPLIYPDQPRSVKHNDLPSFLRYAERAGLDTGSTTYVGTHYEYTVAGHLAPLGFSLRRVGGASDRGIDLLGIWALPCLNSTSSASSWKPGDEPLRVILQCKAGAGQRVGPHLVRELEGAFIGAPVGWRTRVGVGDGLETEKSGNGSSPAVIGVLVTEKPATKGIREALARSRWPMAYIFCPSAGHVQQMLWNQQAEKTCGLAGLGVTLRHAVDEVEGAYTHVVLTWQGKPLPRASSQGP</sequence>
<evidence type="ECO:0000256" key="3">
    <source>
        <dbReference type="SAM" id="MobiDB-lite"/>
    </source>
</evidence>
<comment type="caution">
    <text evidence="4">The sequence shown here is derived from an EMBL/GenBank/DDBJ whole genome shotgun (WGS) entry which is preliminary data.</text>
</comment>
<feature type="region of interest" description="Disordered" evidence="3">
    <location>
        <begin position="34"/>
        <end position="68"/>
    </location>
</feature>
<feature type="compositionally biased region" description="Pro residues" evidence="3">
    <location>
        <begin position="49"/>
        <end position="63"/>
    </location>
</feature>
<comment type="subcellular location">
    <subcellularLocation>
        <location evidence="1">Mitochondrion</location>
    </subcellularLocation>
</comment>
<evidence type="ECO:0000313" key="5">
    <source>
        <dbReference type="Proteomes" id="UP001642406"/>
    </source>
</evidence>
<dbReference type="Pfam" id="PF10356">
    <property type="entry name" value="RRG7"/>
    <property type="match status" value="1"/>
</dbReference>
<proteinExistence type="predicted"/>
<evidence type="ECO:0000256" key="1">
    <source>
        <dbReference type="ARBA" id="ARBA00004173"/>
    </source>
</evidence>
<dbReference type="PANTHER" id="PTHR28133:SF1">
    <property type="entry name" value="REQUIRED FOR RESPIRATORY GROWTH PROTEIN 7, MITOCHONDRIAL"/>
    <property type="match status" value="1"/>
</dbReference>